<dbReference type="SMART" id="SM00530">
    <property type="entry name" value="HTH_XRE"/>
    <property type="match status" value="1"/>
</dbReference>
<gene>
    <name evidence="3" type="ORF">KRX52_10620</name>
</gene>
<evidence type="ECO:0000256" key="1">
    <source>
        <dbReference type="SAM" id="MobiDB-lite"/>
    </source>
</evidence>
<dbReference type="EMBL" id="JAHRGL010000023">
    <property type="protein sequence ID" value="MBV2133251.1"/>
    <property type="molecule type" value="Genomic_DNA"/>
</dbReference>
<name>A0ABS6MWU3_9GAMM</name>
<evidence type="ECO:0000313" key="3">
    <source>
        <dbReference type="EMBL" id="MBV2133251.1"/>
    </source>
</evidence>
<comment type="caution">
    <text evidence="3">The sequence shown here is derived from an EMBL/GenBank/DDBJ whole genome shotgun (WGS) entry which is preliminary data.</text>
</comment>
<reference evidence="3 4" key="1">
    <citation type="submission" date="2021-06" db="EMBL/GenBank/DDBJ databases">
        <title>Differences between aerobic and microaerobic xylene degrading microbial communities.</title>
        <authorList>
            <person name="Banerjee S."/>
            <person name="Tancsics A."/>
        </authorList>
    </citation>
    <scope>NUCLEOTIDE SEQUENCE [LARGE SCALE GENOMIC DNA]</scope>
    <source>
        <strain evidence="3 4">MAP12</strain>
    </source>
</reference>
<feature type="domain" description="HTH cro/C1-type" evidence="2">
    <location>
        <begin position="23"/>
        <end position="79"/>
    </location>
</feature>
<dbReference type="InterPro" id="IPR001387">
    <property type="entry name" value="Cro/C1-type_HTH"/>
</dbReference>
<proteinExistence type="predicted"/>
<organism evidence="3 4">
    <name type="scientific">Geopseudomonas aromaticivorans</name>
    <dbReference type="NCBI Taxonomy" id="2849492"/>
    <lineage>
        <taxon>Bacteria</taxon>
        <taxon>Pseudomonadati</taxon>
        <taxon>Pseudomonadota</taxon>
        <taxon>Gammaproteobacteria</taxon>
        <taxon>Pseudomonadales</taxon>
        <taxon>Pseudomonadaceae</taxon>
        <taxon>Geopseudomonas</taxon>
    </lineage>
</organism>
<dbReference type="Proteomes" id="UP000813068">
    <property type="component" value="Unassembled WGS sequence"/>
</dbReference>
<evidence type="ECO:0000313" key="4">
    <source>
        <dbReference type="Proteomes" id="UP000813068"/>
    </source>
</evidence>
<evidence type="ECO:0000259" key="2">
    <source>
        <dbReference type="PROSITE" id="PS50943"/>
    </source>
</evidence>
<keyword evidence="4" id="KW-1185">Reference proteome</keyword>
<dbReference type="PROSITE" id="PS50943">
    <property type="entry name" value="HTH_CROC1"/>
    <property type="match status" value="1"/>
</dbReference>
<protein>
    <submittedName>
        <fullName evidence="3">Helix-turn-helix domain-containing protein</fullName>
    </submittedName>
</protein>
<accession>A0ABS6MWU3</accession>
<dbReference type="RefSeq" id="WP_217681713.1">
    <property type="nucleotide sequence ID" value="NZ_JAHRGL010000023.1"/>
</dbReference>
<dbReference type="CDD" id="cd00093">
    <property type="entry name" value="HTH_XRE"/>
    <property type="match status" value="1"/>
</dbReference>
<feature type="compositionally biased region" description="Low complexity" evidence="1">
    <location>
        <begin position="135"/>
        <end position="152"/>
    </location>
</feature>
<dbReference type="Pfam" id="PF13560">
    <property type="entry name" value="HTH_31"/>
    <property type="match status" value="1"/>
</dbReference>
<feature type="region of interest" description="Disordered" evidence="1">
    <location>
        <begin position="91"/>
        <end position="164"/>
    </location>
</feature>
<sequence>MAKKTAPLLPSTNLLLIQLGERLRLARLRRKLTAKQVAERAGMSQVTLRGLERGNSGVTIGAYLSVMQVLGIEKDLAKIADVDEVGRHLQDAGLVKTRSVRKPSSSQRDGSITAIKQLPPAPLSRRTREQDYPHESPATATSSAELAALLSPWKKKPSNKDDEQ</sequence>